<protein>
    <recommendedName>
        <fullName evidence="9">MATE efflux family protein</fullName>
    </recommendedName>
</protein>
<evidence type="ECO:0000256" key="6">
    <source>
        <dbReference type="SAM" id="Phobius"/>
    </source>
</evidence>
<feature type="transmembrane region" description="Helical" evidence="6">
    <location>
        <begin position="290"/>
        <end position="308"/>
    </location>
</feature>
<evidence type="ECO:0000256" key="5">
    <source>
        <dbReference type="ARBA" id="ARBA00023136"/>
    </source>
</evidence>
<comment type="similarity">
    <text evidence="2">Belongs to the multi antimicrobial extrusion (MATE) (TC 2.A.66.1) family.</text>
</comment>
<comment type="caution">
    <text evidence="7">The sequence shown here is derived from an EMBL/GenBank/DDBJ whole genome shotgun (WGS) entry which is preliminary data.</text>
</comment>
<accession>A0A8H5HZ38</accession>
<dbReference type="GO" id="GO:0042910">
    <property type="term" value="F:xenobiotic transmembrane transporter activity"/>
    <property type="evidence" value="ECO:0007669"/>
    <property type="project" value="InterPro"/>
</dbReference>
<dbReference type="InterPro" id="IPR002528">
    <property type="entry name" value="MATE_fam"/>
</dbReference>
<keyword evidence="3 6" id="KW-0812">Transmembrane</keyword>
<evidence type="ECO:0000256" key="3">
    <source>
        <dbReference type="ARBA" id="ARBA00022692"/>
    </source>
</evidence>
<dbReference type="CDD" id="cd13132">
    <property type="entry name" value="MATE_eukaryotic"/>
    <property type="match status" value="1"/>
</dbReference>
<dbReference type="GO" id="GO:0016020">
    <property type="term" value="C:membrane"/>
    <property type="evidence" value="ECO:0007669"/>
    <property type="project" value="UniProtKB-SubCell"/>
</dbReference>
<dbReference type="OrthoDB" id="2126698at2759"/>
<evidence type="ECO:0000313" key="8">
    <source>
        <dbReference type="Proteomes" id="UP000518752"/>
    </source>
</evidence>
<feature type="transmembrane region" description="Helical" evidence="6">
    <location>
        <begin position="251"/>
        <end position="270"/>
    </location>
</feature>
<organism evidence="7 8">
    <name type="scientific">Collybiopsis confluens</name>
    <dbReference type="NCBI Taxonomy" id="2823264"/>
    <lineage>
        <taxon>Eukaryota</taxon>
        <taxon>Fungi</taxon>
        <taxon>Dikarya</taxon>
        <taxon>Basidiomycota</taxon>
        <taxon>Agaricomycotina</taxon>
        <taxon>Agaricomycetes</taxon>
        <taxon>Agaricomycetidae</taxon>
        <taxon>Agaricales</taxon>
        <taxon>Marasmiineae</taxon>
        <taxon>Omphalotaceae</taxon>
        <taxon>Collybiopsis</taxon>
    </lineage>
</organism>
<dbReference type="InterPro" id="IPR045069">
    <property type="entry name" value="MATE_euk"/>
</dbReference>
<feature type="transmembrane region" description="Helical" evidence="6">
    <location>
        <begin position="650"/>
        <end position="670"/>
    </location>
</feature>
<dbReference type="PANTHER" id="PTHR11206">
    <property type="entry name" value="MULTIDRUG RESISTANCE PROTEIN"/>
    <property type="match status" value="1"/>
</dbReference>
<reference evidence="7 8" key="1">
    <citation type="journal article" date="2020" name="ISME J.">
        <title>Uncovering the hidden diversity of litter-decomposition mechanisms in mushroom-forming fungi.</title>
        <authorList>
            <person name="Floudas D."/>
            <person name="Bentzer J."/>
            <person name="Ahren D."/>
            <person name="Johansson T."/>
            <person name="Persson P."/>
            <person name="Tunlid A."/>
        </authorList>
    </citation>
    <scope>NUCLEOTIDE SEQUENCE [LARGE SCALE GENOMIC DNA]</scope>
    <source>
        <strain evidence="7 8">CBS 406.79</strain>
    </source>
</reference>
<evidence type="ECO:0000256" key="4">
    <source>
        <dbReference type="ARBA" id="ARBA00022989"/>
    </source>
</evidence>
<dbReference type="GO" id="GO:1990961">
    <property type="term" value="P:xenobiotic detoxification by transmembrane export across the plasma membrane"/>
    <property type="evidence" value="ECO:0007669"/>
    <property type="project" value="InterPro"/>
</dbReference>
<feature type="transmembrane region" description="Helical" evidence="6">
    <location>
        <begin position="183"/>
        <end position="200"/>
    </location>
</feature>
<evidence type="ECO:0008006" key="9">
    <source>
        <dbReference type="Google" id="ProtNLM"/>
    </source>
</evidence>
<evidence type="ECO:0000313" key="7">
    <source>
        <dbReference type="EMBL" id="KAF5391991.1"/>
    </source>
</evidence>
<feature type="transmembrane region" description="Helical" evidence="6">
    <location>
        <begin position="562"/>
        <end position="582"/>
    </location>
</feature>
<dbReference type="EMBL" id="JAACJN010000007">
    <property type="protein sequence ID" value="KAF5391991.1"/>
    <property type="molecule type" value="Genomic_DNA"/>
</dbReference>
<feature type="transmembrane region" description="Helical" evidence="6">
    <location>
        <begin position="487"/>
        <end position="511"/>
    </location>
</feature>
<name>A0A8H5HZ38_9AGAR</name>
<evidence type="ECO:0000256" key="1">
    <source>
        <dbReference type="ARBA" id="ARBA00004141"/>
    </source>
</evidence>
<feature type="transmembrane region" description="Helical" evidence="6">
    <location>
        <begin position="523"/>
        <end position="541"/>
    </location>
</feature>
<comment type="subcellular location">
    <subcellularLocation>
        <location evidence="1">Membrane</location>
        <topology evidence="1">Multi-pass membrane protein</topology>
    </subcellularLocation>
</comment>
<proteinExistence type="inferred from homology"/>
<gene>
    <name evidence="7" type="ORF">D9757_003303</name>
</gene>
<dbReference type="Proteomes" id="UP000518752">
    <property type="component" value="Unassembled WGS sequence"/>
</dbReference>
<dbReference type="Pfam" id="PF01554">
    <property type="entry name" value="MatE"/>
    <property type="match status" value="3"/>
</dbReference>
<evidence type="ECO:0000256" key="2">
    <source>
        <dbReference type="ARBA" id="ARBA00010199"/>
    </source>
</evidence>
<keyword evidence="8" id="KW-1185">Reference proteome</keyword>
<keyword evidence="5 6" id="KW-0472">Membrane</keyword>
<dbReference type="AlphaFoldDB" id="A0A8H5HZ38"/>
<keyword evidence="4 6" id="KW-1133">Transmembrane helix</keyword>
<dbReference type="GO" id="GO:0015297">
    <property type="term" value="F:antiporter activity"/>
    <property type="evidence" value="ECO:0007669"/>
    <property type="project" value="InterPro"/>
</dbReference>
<sequence>MDVQARGTSPASMSSNEYIHREGGKACTVPDATDTTPLLSQKSYTSFNSLRSRASDEESQDVPQEFQSTFVLVATQFKIILQSALPVFGTQLLEYALLMTSVLAAGHVGKIELAACTLGSMTANVTAFSIVIGMAGALDTVLPGVWGASSVTAHSPIQQKGKTRSGNNATDSRLLGLWCQRMGVLYLLLLVPVLSIWLNAEEILLSLRQDKDVARLAARYLAMARLPAFSFNTVAKRYFQVQGLFSVPTKIGIVVAVIDILLTVILVFYPDPLPQVLAPYLHFGFDGAPLATSISYNVYAIGCVLWGWKIEKERRCLREAMMTIEKDAEEGQDVEIQAQSRPHSYIDSPTTAVEGPSSAHSFKSVSTHNISIDLDQRSETVAESDAVSEHEMRSAWYPPSSRALHPTGLGTLLTLGMAGVGQTASEWWAWELIGLAASVFGPTALAAQSVLIVTCSTLYQIPYALGVATSIRVGQLLGLARPRSAKFAAYAAIILGLAMSLTISLICFIWRKKWGYIFSNDEDVVKMVAGVLPLVASIYIFDANSGITGGILRARGKQGVGALLNMSAYYVVGVPLALYLAFKDRDFPQSLPDHPIVHSLNKGFLIIASSSDSSHLSSVFSSLSIALSTSTDSDDGYPSIPEATAGLRGLWTGLTVALVYCSVVSTILCLRTDWEHEVEKVKARLDAENERERRE</sequence>